<dbReference type="EMBL" id="CAKOAT010552931">
    <property type="protein sequence ID" value="CAH8382471.1"/>
    <property type="molecule type" value="Genomic_DNA"/>
</dbReference>
<reference evidence="3 4" key="1">
    <citation type="submission" date="2022-03" db="EMBL/GenBank/DDBJ databases">
        <authorList>
            <person name="Macdonald S."/>
            <person name="Ahmed S."/>
            <person name="Newling K."/>
        </authorList>
    </citation>
    <scope>NUCLEOTIDE SEQUENCE [LARGE SCALE GENOMIC DNA]</scope>
</reference>
<name>A0ABC8LFR6_ERUVS</name>
<organism evidence="3 4">
    <name type="scientific">Eruca vesicaria subsp. sativa</name>
    <name type="common">Garden rocket</name>
    <name type="synonym">Eruca sativa</name>
    <dbReference type="NCBI Taxonomy" id="29727"/>
    <lineage>
        <taxon>Eukaryota</taxon>
        <taxon>Viridiplantae</taxon>
        <taxon>Streptophyta</taxon>
        <taxon>Embryophyta</taxon>
        <taxon>Tracheophyta</taxon>
        <taxon>Spermatophyta</taxon>
        <taxon>Magnoliopsida</taxon>
        <taxon>eudicotyledons</taxon>
        <taxon>Gunneridae</taxon>
        <taxon>Pentapetalae</taxon>
        <taxon>rosids</taxon>
        <taxon>malvids</taxon>
        <taxon>Brassicales</taxon>
        <taxon>Brassicaceae</taxon>
        <taxon>Brassiceae</taxon>
        <taxon>Eruca</taxon>
    </lineage>
</organism>
<keyword evidence="2" id="KW-0732">Signal</keyword>
<evidence type="ECO:0000313" key="3">
    <source>
        <dbReference type="EMBL" id="CAH8382471.1"/>
    </source>
</evidence>
<protein>
    <submittedName>
        <fullName evidence="3">Uncharacterized protein</fullName>
    </submittedName>
</protein>
<comment type="caution">
    <text evidence="3">The sequence shown here is derived from an EMBL/GenBank/DDBJ whole genome shotgun (WGS) entry which is preliminary data.</text>
</comment>
<feature type="chain" id="PRO_5044806750" evidence="2">
    <location>
        <begin position="25"/>
        <end position="78"/>
    </location>
</feature>
<accession>A0ABC8LFR6</accession>
<dbReference type="AlphaFoldDB" id="A0ABC8LFR6"/>
<evidence type="ECO:0000256" key="2">
    <source>
        <dbReference type="SAM" id="SignalP"/>
    </source>
</evidence>
<sequence>MKFSAASMEIALFLLLLISVQTIAEPSTHKTGKVNPPPVPSSPTKDPPPPRPPTNNGNNMFMPKTMARMRSLSYLRMH</sequence>
<feature type="signal peptide" evidence="2">
    <location>
        <begin position="1"/>
        <end position="24"/>
    </location>
</feature>
<evidence type="ECO:0000256" key="1">
    <source>
        <dbReference type="SAM" id="MobiDB-lite"/>
    </source>
</evidence>
<keyword evidence="4" id="KW-1185">Reference proteome</keyword>
<feature type="compositionally biased region" description="Pro residues" evidence="1">
    <location>
        <begin position="35"/>
        <end position="53"/>
    </location>
</feature>
<feature type="region of interest" description="Disordered" evidence="1">
    <location>
        <begin position="25"/>
        <end position="65"/>
    </location>
</feature>
<gene>
    <name evidence="3" type="ORF">ERUC_LOCUS34954</name>
</gene>
<dbReference type="Proteomes" id="UP001642260">
    <property type="component" value="Unassembled WGS sequence"/>
</dbReference>
<evidence type="ECO:0000313" key="4">
    <source>
        <dbReference type="Proteomes" id="UP001642260"/>
    </source>
</evidence>
<proteinExistence type="predicted"/>